<reference evidence="1 2" key="1">
    <citation type="submission" date="2020-01" db="EMBL/GenBank/DDBJ databases">
        <title>Patterns of diversity and host range of bacteriophage communities associated with bean-nodulatin bacteria.</title>
        <authorList>
            <person name="Vann Cauwenberghe J."/>
            <person name="Santamaria R.I."/>
            <person name="Bustos P."/>
            <person name="Juarez S."/>
            <person name="Gonzalez V."/>
        </authorList>
    </citation>
    <scope>NUCLEOTIDE SEQUENCE [LARGE SCALE GENOMIC DNA]</scope>
    <source>
        <strain evidence="2">RHph</strain>
    </source>
</reference>
<gene>
    <name evidence="1" type="ORF">EVB97_204</name>
</gene>
<proteinExistence type="predicted"/>
<accession>A0A7S5R7X4</accession>
<evidence type="ECO:0000313" key="1">
    <source>
        <dbReference type="EMBL" id="QIG72762.1"/>
    </source>
</evidence>
<protein>
    <submittedName>
        <fullName evidence="1">Uncharacterized protein</fullName>
    </submittedName>
</protein>
<sequence length="60" mass="7214">MKLSDNEIAELNALIRKFVLPINKKEVTRHNSNYEWLRKNIRIKNSDRLTPRIIELLKLN</sequence>
<dbReference type="Proteomes" id="UP000655883">
    <property type="component" value="Segment"/>
</dbReference>
<keyword evidence="2" id="KW-1185">Reference proteome</keyword>
<name>A0A7S5R7X4_9CAUD</name>
<organism evidence="1 2">
    <name type="scientific">Rhizobium phage RHph_Y65</name>
    <dbReference type="NCBI Taxonomy" id="2509785"/>
    <lineage>
        <taxon>Viruses</taxon>
        <taxon>Duplodnaviria</taxon>
        <taxon>Heunggongvirae</taxon>
        <taxon>Uroviricota</taxon>
        <taxon>Caudoviricetes</taxon>
        <taxon>Kleczkowskaviridae</taxon>
        <taxon>Cuauhnahuacvirus</taxon>
        <taxon>Cuauhnahuacvirus Y65</taxon>
    </lineage>
</organism>
<dbReference type="EMBL" id="MN988525">
    <property type="protein sequence ID" value="QIG72762.1"/>
    <property type="molecule type" value="Genomic_DNA"/>
</dbReference>
<evidence type="ECO:0000313" key="2">
    <source>
        <dbReference type="Proteomes" id="UP000655883"/>
    </source>
</evidence>